<dbReference type="EMBL" id="JAKOGG010000002">
    <property type="protein sequence ID" value="MCS4555440.1"/>
    <property type="molecule type" value="Genomic_DNA"/>
</dbReference>
<keyword evidence="6 7" id="KW-0961">Cell wall biogenesis/degradation</keyword>
<evidence type="ECO:0000256" key="8">
    <source>
        <dbReference type="SAM" id="MobiDB-lite"/>
    </source>
</evidence>
<dbReference type="Proteomes" id="UP001201549">
    <property type="component" value="Unassembled WGS sequence"/>
</dbReference>
<evidence type="ECO:0000256" key="6">
    <source>
        <dbReference type="ARBA" id="ARBA00023316"/>
    </source>
</evidence>
<dbReference type="GO" id="GO:0016829">
    <property type="term" value="F:lyase activity"/>
    <property type="evidence" value="ECO:0007669"/>
    <property type="project" value="UniProtKB-KW"/>
</dbReference>
<comment type="similarity">
    <text evidence="1">Belongs to the bacterial solute-binding protein 3 family.</text>
</comment>
<evidence type="ECO:0000256" key="1">
    <source>
        <dbReference type="ARBA" id="ARBA00010333"/>
    </source>
</evidence>
<evidence type="ECO:0000256" key="2">
    <source>
        <dbReference type="ARBA" id="ARBA00022729"/>
    </source>
</evidence>
<keyword evidence="11" id="KW-1185">Reference proteome</keyword>
<comment type="similarity">
    <text evidence="7">In the N-terminal section; belongs to the bacterial solute-binding protein 3 family.</text>
</comment>
<dbReference type="Pfam" id="PF00497">
    <property type="entry name" value="SBP_bac_3"/>
    <property type="match status" value="1"/>
</dbReference>
<feature type="region of interest" description="LT domain" evidence="7">
    <location>
        <begin position="259"/>
        <end position="480"/>
    </location>
</feature>
<dbReference type="Gene3D" id="1.10.530.10">
    <property type="match status" value="1"/>
</dbReference>
<comment type="caution">
    <text evidence="7">Lacks conserved residue(s) required for the propagation of feature annotation.</text>
</comment>
<keyword evidence="5 7" id="KW-0456">Lyase</keyword>
<sequence length="480" mass="54838" precursor="true">MNKLLPLLLSLILLVGCQKAADEPVVTAPPKANTELRVGTLYGAQIYVSSTRGNSGFDYELAERFADFLQKPLNITPYANIHELYDALENGDIDVIAAGLADTPVRRDQFRLSPPLYYVNQVVVYRNGSRIPISPDTIDGRIAVVADSSFVSTLEQLKQDAPSLSWEELHDKDSEEILGMINSGQLDYTISDSSTIEINRRFMPELRVGPTVEEDQPIVWLMRRNGSDRLMSKLLHFWHEEKHDGTLDHLVEKYFGHVKRFDYVDTRAFMRAVERKLPRYRHWFEQYAGELDWRKLAAAAYQESHWDPRARSPTGVRGMMMLTIPTAEQLGISNRLDPEQSIKGGATYLSSILQMLPLSIPLEERMWFALATYNIGYGHIEDARILTEKLGKNPSAWKDVKQVLPLLQKRKYYQETKYGYARGNEAVRYVENIRRYYDTLVWMDNHDAQQQLAETESTESSIDDNSHITAEVNTTAGSPQ</sequence>
<name>A0ABT2FGK2_9GAMM</name>
<comment type="catalytic activity">
    <reaction evidence="7">
        <text>Exolytic cleavage of the (1-&gt;4)-beta-glycosidic linkage between N-acetylmuramic acid (MurNAc) and N-acetylglucosamine (GlcNAc) residues in peptidoglycan, from either the reducing or the non-reducing ends of the peptidoglycan chains, with concomitant formation of a 1,6-anhydrobond in the MurNAc residue.</text>
        <dbReference type="EC" id="4.2.2.n1"/>
    </reaction>
</comment>
<dbReference type="PANTHER" id="PTHR35936:SF32">
    <property type="entry name" value="MEMBRANE-BOUND LYTIC MUREIN TRANSGLYCOSYLASE F"/>
    <property type="match status" value="1"/>
</dbReference>
<keyword evidence="2 7" id="KW-0732">Signal</keyword>
<comment type="caution">
    <text evidence="10">The sequence shown here is derived from an EMBL/GenBank/DDBJ whole genome shotgun (WGS) entry which is preliminary data.</text>
</comment>
<comment type="similarity">
    <text evidence="7">In the C-terminal section; belongs to the transglycosylase Slt family.</text>
</comment>
<dbReference type="InterPro" id="IPR001638">
    <property type="entry name" value="Solute-binding_3/MltF_N"/>
</dbReference>
<gene>
    <name evidence="7 10" type="primary">mltF</name>
    <name evidence="10" type="ORF">L9G74_03225</name>
</gene>
<dbReference type="SUPFAM" id="SSF53955">
    <property type="entry name" value="Lysozyme-like"/>
    <property type="match status" value="1"/>
</dbReference>
<keyword evidence="4 7" id="KW-0998">Cell outer membrane</keyword>
<keyword evidence="3 7" id="KW-0472">Membrane</keyword>
<dbReference type="HAMAP" id="MF_02016">
    <property type="entry name" value="MltF"/>
    <property type="match status" value="1"/>
</dbReference>
<dbReference type="Gene3D" id="3.40.190.10">
    <property type="entry name" value="Periplasmic binding protein-like II"/>
    <property type="match status" value="2"/>
</dbReference>
<organism evidence="10 11">
    <name type="scientific">Shewanella electrica</name>
    <dbReference type="NCBI Taxonomy" id="515560"/>
    <lineage>
        <taxon>Bacteria</taxon>
        <taxon>Pseudomonadati</taxon>
        <taxon>Pseudomonadota</taxon>
        <taxon>Gammaproteobacteria</taxon>
        <taxon>Alteromonadales</taxon>
        <taxon>Shewanellaceae</taxon>
        <taxon>Shewanella</taxon>
    </lineage>
</organism>
<proteinExistence type="inferred from homology"/>
<feature type="region of interest" description="Disordered" evidence="8">
    <location>
        <begin position="455"/>
        <end position="480"/>
    </location>
</feature>
<evidence type="ECO:0000256" key="5">
    <source>
        <dbReference type="ARBA" id="ARBA00023239"/>
    </source>
</evidence>
<comment type="function">
    <text evidence="7">Murein-degrading enzyme that degrades murein glycan strands and insoluble, high-molecular weight murein sacculi, with the concomitant formation of a 1,6-anhydromuramoyl product. Lytic transglycosylases (LTs) play an integral role in the metabolism of the peptidoglycan (PG) sacculus. Their lytic action creates space within the PG sacculus to allow for its expansion as well as for the insertion of various structures such as secretion systems and flagella.</text>
</comment>
<accession>A0ABT2FGK2</accession>
<feature type="signal peptide" evidence="7">
    <location>
        <begin position="1"/>
        <end position="20"/>
    </location>
</feature>
<dbReference type="InterPro" id="IPR008258">
    <property type="entry name" value="Transglycosylase_SLT_dom_1"/>
</dbReference>
<feature type="chain" id="PRO_5044915460" description="Membrane-bound lytic murein transglycosylase F" evidence="7">
    <location>
        <begin position="21"/>
        <end position="480"/>
    </location>
</feature>
<feature type="domain" description="Solute-binding protein family 3/N-terminal" evidence="9">
    <location>
        <begin position="35"/>
        <end position="258"/>
    </location>
</feature>
<comment type="subcellular location">
    <subcellularLocation>
        <location evidence="7">Cell outer membrane</location>
        <topology evidence="7">Peripheral membrane protein</topology>
    </subcellularLocation>
    <text evidence="7">Attached to the inner leaflet of the outer membrane.</text>
</comment>
<dbReference type="EC" id="4.2.2.n1" evidence="7"/>
<dbReference type="SUPFAM" id="SSF53850">
    <property type="entry name" value="Periplasmic binding protein-like II"/>
    <property type="match status" value="1"/>
</dbReference>
<dbReference type="CDD" id="cd13403">
    <property type="entry name" value="MLTF-like"/>
    <property type="match status" value="1"/>
</dbReference>
<evidence type="ECO:0000256" key="3">
    <source>
        <dbReference type="ARBA" id="ARBA00023136"/>
    </source>
</evidence>
<dbReference type="InterPro" id="IPR023703">
    <property type="entry name" value="MltF"/>
</dbReference>
<protein>
    <recommendedName>
        <fullName evidence="7">Membrane-bound lytic murein transglycosylase F</fullName>
        <ecNumber evidence="7">4.2.2.n1</ecNumber>
    </recommendedName>
    <alternativeName>
        <fullName evidence="7">Murein lyase F</fullName>
    </alternativeName>
</protein>
<dbReference type="RefSeq" id="WP_238894844.1">
    <property type="nucleotide sequence ID" value="NZ_JAKOGG010000002.1"/>
</dbReference>
<dbReference type="Pfam" id="PF01464">
    <property type="entry name" value="SLT"/>
    <property type="match status" value="1"/>
</dbReference>
<dbReference type="PANTHER" id="PTHR35936">
    <property type="entry name" value="MEMBRANE-BOUND LYTIC MUREIN TRANSGLYCOSYLASE F"/>
    <property type="match status" value="1"/>
</dbReference>
<dbReference type="CDD" id="cd01009">
    <property type="entry name" value="PBP2_YfhD_N"/>
    <property type="match status" value="1"/>
</dbReference>
<comment type="domain">
    <text evidence="7">The N-terminal domain does not have lytic activity and probably modulates enzymatic activity. The C-terminal domain is the catalytic active domain.</text>
</comment>
<reference evidence="11" key="1">
    <citation type="submission" date="2023-07" db="EMBL/GenBank/DDBJ databases">
        <title>Shewanella mangrovi sp. nov., an acetaldehyde- degrading bacterium isolated from mangrove sediment.</title>
        <authorList>
            <person name="Liu Y."/>
        </authorList>
    </citation>
    <scope>NUCLEOTIDE SEQUENCE [LARGE SCALE GENOMIC DNA]</scope>
    <source>
        <strain evidence="11">C32</strain>
    </source>
</reference>
<evidence type="ECO:0000259" key="9">
    <source>
        <dbReference type="SMART" id="SM00062"/>
    </source>
</evidence>
<evidence type="ECO:0000256" key="7">
    <source>
        <dbReference type="HAMAP-Rule" id="MF_02016"/>
    </source>
</evidence>
<feature type="compositionally biased region" description="Polar residues" evidence="8">
    <location>
        <begin position="467"/>
        <end position="480"/>
    </location>
</feature>
<evidence type="ECO:0000313" key="10">
    <source>
        <dbReference type="EMBL" id="MCS4555440.1"/>
    </source>
</evidence>
<evidence type="ECO:0000313" key="11">
    <source>
        <dbReference type="Proteomes" id="UP001201549"/>
    </source>
</evidence>
<evidence type="ECO:0000256" key="4">
    <source>
        <dbReference type="ARBA" id="ARBA00023237"/>
    </source>
</evidence>
<dbReference type="InterPro" id="IPR023346">
    <property type="entry name" value="Lysozyme-like_dom_sf"/>
</dbReference>
<feature type="active site" evidence="7">
    <location>
        <position position="303"/>
    </location>
</feature>
<dbReference type="PROSITE" id="PS51257">
    <property type="entry name" value="PROKAR_LIPOPROTEIN"/>
    <property type="match status" value="1"/>
</dbReference>
<dbReference type="NCBIfam" id="NF008112">
    <property type="entry name" value="PRK10859.1"/>
    <property type="match status" value="1"/>
</dbReference>
<dbReference type="SMART" id="SM00062">
    <property type="entry name" value="PBPb"/>
    <property type="match status" value="1"/>
</dbReference>